<reference evidence="2 3" key="1">
    <citation type="submission" date="2019-12" db="EMBL/GenBank/DDBJ databases">
        <authorList>
            <person name="Zhang Y.-J."/>
        </authorList>
    </citation>
    <scope>NUCLEOTIDE SEQUENCE [LARGE SCALE GENOMIC DNA]</scope>
    <source>
        <strain evidence="2 3">CY05</strain>
    </source>
</reference>
<dbReference type="PANTHER" id="PTHR43861">
    <property type="entry name" value="TRANS-ACONITATE 2-METHYLTRANSFERASE-RELATED"/>
    <property type="match status" value="1"/>
</dbReference>
<feature type="domain" description="Methyltransferase type 11" evidence="1">
    <location>
        <begin position="44"/>
        <end position="138"/>
    </location>
</feature>
<dbReference type="AlphaFoldDB" id="A0A6L6WND4"/>
<keyword evidence="2" id="KW-0489">Methyltransferase</keyword>
<evidence type="ECO:0000259" key="1">
    <source>
        <dbReference type="Pfam" id="PF08241"/>
    </source>
</evidence>
<protein>
    <submittedName>
        <fullName evidence="2">Methyltransferase domain-containing protein</fullName>
    </submittedName>
</protein>
<keyword evidence="3" id="KW-1185">Reference proteome</keyword>
<dbReference type="CDD" id="cd02440">
    <property type="entry name" value="AdoMet_MTases"/>
    <property type="match status" value="1"/>
</dbReference>
<dbReference type="Proteomes" id="UP000478892">
    <property type="component" value="Unassembled WGS sequence"/>
</dbReference>
<keyword evidence="2" id="KW-0808">Transferase</keyword>
<dbReference type="Pfam" id="PF08241">
    <property type="entry name" value="Methyltransf_11"/>
    <property type="match status" value="1"/>
</dbReference>
<evidence type="ECO:0000313" key="3">
    <source>
        <dbReference type="Proteomes" id="UP000478892"/>
    </source>
</evidence>
<name>A0A6L6WND4_9RHOB</name>
<accession>A0A6L6WND4</accession>
<organism evidence="2 3">
    <name type="scientific">Parasedimentitalea huanghaiensis</name>
    <dbReference type="NCBI Taxonomy" id="2682100"/>
    <lineage>
        <taxon>Bacteria</taxon>
        <taxon>Pseudomonadati</taxon>
        <taxon>Pseudomonadota</taxon>
        <taxon>Alphaproteobacteria</taxon>
        <taxon>Rhodobacterales</taxon>
        <taxon>Paracoccaceae</taxon>
        <taxon>Parasedimentitalea</taxon>
    </lineage>
</organism>
<dbReference type="GO" id="GO:0032259">
    <property type="term" value="P:methylation"/>
    <property type="evidence" value="ECO:0007669"/>
    <property type="project" value="UniProtKB-KW"/>
</dbReference>
<dbReference type="RefSeq" id="WP_157023446.1">
    <property type="nucleotide sequence ID" value="NZ_WQLV01000009.1"/>
</dbReference>
<comment type="caution">
    <text evidence="2">The sequence shown here is derived from an EMBL/GenBank/DDBJ whole genome shotgun (WGS) entry which is preliminary data.</text>
</comment>
<gene>
    <name evidence="2" type="ORF">GO984_15060</name>
</gene>
<dbReference type="EMBL" id="WQLV01000009">
    <property type="protein sequence ID" value="MVO17132.1"/>
    <property type="molecule type" value="Genomic_DNA"/>
</dbReference>
<dbReference type="GO" id="GO:0008757">
    <property type="term" value="F:S-adenosylmethionine-dependent methyltransferase activity"/>
    <property type="evidence" value="ECO:0007669"/>
    <property type="project" value="InterPro"/>
</dbReference>
<proteinExistence type="predicted"/>
<dbReference type="InterPro" id="IPR013216">
    <property type="entry name" value="Methyltransf_11"/>
</dbReference>
<dbReference type="InterPro" id="IPR029063">
    <property type="entry name" value="SAM-dependent_MTases_sf"/>
</dbReference>
<evidence type="ECO:0000313" key="2">
    <source>
        <dbReference type="EMBL" id="MVO17132.1"/>
    </source>
</evidence>
<sequence length="269" mass="29663">MASNSSNFSASSGKGYELQMGRFSRLLAPKFLDLIKFEDSCNILDAGCGTGALTSEMLGRTETADITGVDISKAYVEFASRQISDPRVSFEVADLNALPMPDETFDHVVSQLVLNFVPTASVAISEISRTLKVGGRLSVAIWDVRGGLVFNRFFLDTASMLDPEANELRKKNFTRPLTRPGHLESALKSAGFAHVQISETHIRTEFASFEDYWRPFDGKDGPIPSYLSKRPAELKKQIKDAVRDAYLDGEADGHRSYVATAWVATGRRQ</sequence>
<dbReference type="Gene3D" id="3.40.50.150">
    <property type="entry name" value="Vaccinia Virus protein VP39"/>
    <property type="match status" value="1"/>
</dbReference>
<dbReference type="SUPFAM" id="SSF53335">
    <property type="entry name" value="S-adenosyl-L-methionine-dependent methyltransferases"/>
    <property type="match status" value="1"/>
</dbReference>